<evidence type="ECO:0000313" key="12">
    <source>
        <dbReference type="EMBL" id="EYR62602.1"/>
    </source>
</evidence>
<dbReference type="GO" id="GO:0016020">
    <property type="term" value="C:membrane"/>
    <property type="evidence" value="ECO:0007669"/>
    <property type="project" value="InterPro"/>
</dbReference>
<keyword evidence="7" id="KW-0067">ATP-binding</keyword>
<dbReference type="RefSeq" id="WP_052023092.1">
    <property type="nucleotide sequence ID" value="NZ_AXCW01000207.1"/>
</dbReference>
<dbReference type="InterPro" id="IPR036890">
    <property type="entry name" value="HATPase_C_sf"/>
</dbReference>
<dbReference type="GO" id="GO:0000155">
    <property type="term" value="F:phosphorelay sensor kinase activity"/>
    <property type="evidence" value="ECO:0007669"/>
    <property type="project" value="InterPro"/>
</dbReference>
<dbReference type="EC" id="2.7.13.3" evidence="2"/>
<feature type="transmembrane region" description="Helical" evidence="10">
    <location>
        <begin position="31"/>
        <end position="49"/>
    </location>
</feature>
<dbReference type="Proteomes" id="UP000019753">
    <property type="component" value="Unassembled WGS sequence"/>
</dbReference>
<dbReference type="AlphaFoldDB" id="A0A021VU55"/>
<keyword evidence="3" id="KW-0597">Phosphoprotein</keyword>
<protein>
    <recommendedName>
        <fullName evidence="2">histidine kinase</fullName>
        <ecNumber evidence="2">2.7.13.3</ecNumber>
    </recommendedName>
</protein>
<name>A0A021VU55_9CELL</name>
<dbReference type="GO" id="GO:0005524">
    <property type="term" value="F:ATP binding"/>
    <property type="evidence" value="ECO:0007669"/>
    <property type="project" value="UniProtKB-KW"/>
</dbReference>
<gene>
    <name evidence="12" type="ORF">N866_06920</name>
</gene>
<keyword evidence="10" id="KW-0812">Transmembrane</keyword>
<dbReference type="GO" id="GO:0046983">
    <property type="term" value="F:protein dimerization activity"/>
    <property type="evidence" value="ECO:0007669"/>
    <property type="project" value="InterPro"/>
</dbReference>
<evidence type="ECO:0000256" key="5">
    <source>
        <dbReference type="ARBA" id="ARBA00022741"/>
    </source>
</evidence>
<organism evidence="12 13">
    <name type="scientific">Actinotalea ferrariae CF5-4</name>
    <dbReference type="NCBI Taxonomy" id="948458"/>
    <lineage>
        <taxon>Bacteria</taxon>
        <taxon>Bacillati</taxon>
        <taxon>Actinomycetota</taxon>
        <taxon>Actinomycetes</taxon>
        <taxon>Micrococcales</taxon>
        <taxon>Cellulomonadaceae</taxon>
        <taxon>Actinotalea</taxon>
    </lineage>
</organism>
<evidence type="ECO:0000256" key="10">
    <source>
        <dbReference type="SAM" id="Phobius"/>
    </source>
</evidence>
<dbReference type="PIRSF" id="PIRSF037434">
    <property type="entry name" value="STHK_ChrS"/>
    <property type="match status" value="1"/>
</dbReference>
<feature type="transmembrane region" description="Helical" evidence="10">
    <location>
        <begin position="84"/>
        <end position="114"/>
    </location>
</feature>
<dbReference type="EMBL" id="AXCW01000207">
    <property type="protein sequence ID" value="EYR62602.1"/>
    <property type="molecule type" value="Genomic_DNA"/>
</dbReference>
<dbReference type="InterPro" id="IPR050482">
    <property type="entry name" value="Sensor_HK_TwoCompSys"/>
</dbReference>
<keyword evidence="10" id="KW-0472">Membrane</keyword>
<dbReference type="Gene3D" id="1.20.5.1930">
    <property type="match status" value="1"/>
</dbReference>
<keyword evidence="4" id="KW-0808">Transferase</keyword>
<feature type="domain" description="Signal transduction histidine kinase subgroup 3 dimerisation and phosphoacceptor" evidence="11">
    <location>
        <begin position="211"/>
        <end position="278"/>
    </location>
</feature>
<sequence length="347" mass="37118">MTTAEGRPPAADRRTSVRTEFWARTRRGWDLAFYALTAITAVSLLAFRGSAPAELGWGLGGLAVLVVAYVTIGRRAAATGDRALVAAYLAVLLAVAVVVTYTNPTGSLLLFVAYSQVWYFAETRRGGVLVTTALTVLLFGAIAVREGVGPGDEVLGLATEAAVSLGFALLLGLWITYVAEQSEQRAELLEQLEAAQAELAQGHHAAGVVAERERMAREIHDTLAQGFTSVVMLTQTAVADLRRDDREAAVARIELAERTARDNLAEARALVAAFSPVALEGVTVAGALERLARRFEAETGVAVEVVLPDGELPVSREAEVVLLRAAQEALTNVRRHAQARRVRLRLA</sequence>
<feature type="coiled-coil region" evidence="9">
    <location>
        <begin position="178"/>
        <end position="205"/>
    </location>
</feature>
<dbReference type="PANTHER" id="PTHR24421">
    <property type="entry name" value="NITRATE/NITRITE SENSOR PROTEIN NARX-RELATED"/>
    <property type="match status" value="1"/>
</dbReference>
<feature type="transmembrane region" description="Helical" evidence="10">
    <location>
        <begin position="55"/>
        <end position="72"/>
    </location>
</feature>
<keyword evidence="10" id="KW-1133">Transmembrane helix</keyword>
<keyword evidence="6 12" id="KW-0418">Kinase</keyword>
<keyword evidence="8" id="KW-0902">Two-component regulatory system</keyword>
<keyword evidence="9" id="KW-0175">Coiled coil</keyword>
<feature type="transmembrane region" description="Helical" evidence="10">
    <location>
        <begin position="156"/>
        <end position="177"/>
    </location>
</feature>
<accession>A0A021VU55</accession>
<dbReference type="InterPro" id="IPR011712">
    <property type="entry name" value="Sig_transdc_His_kin_sub3_dim/P"/>
</dbReference>
<dbReference type="Gene3D" id="3.30.565.10">
    <property type="entry name" value="Histidine kinase-like ATPase, C-terminal domain"/>
    <property type="match status" value="1"/>
</dbReference>
<dbReference type="InterPro" id="IPR017205">
    <property type="entry name" value="Sig_transdc_His_kinase_ChrS"/>
</dbReference>
<evidence type="ECO:0000259" key="11">
    <source>
        <dbReference type="Pfam" id="PF07730"/>
    </source>
</evidence>
<evidence type="ECO:0000256" key="3">
    <source>
        <dbReference type="ARBA" id="ARBA00022553"/>
    </source>
</evidence>
<evidence type="ECO:0000256" key="6">
    <source>
        <dbReference type="ARBA" id="ARBA00022777"/>
    </source>
</evidence>
<reference evidence="12 13" key="1">
    <citation type="submission" date="2014-01" db="EMBL/GenBank/DDBJ databases">
        <title>Actinotalea ferrariae CF5-4.</title>
        <authorList>
            <person name="Chen F."/>
            <person name="Li Y."/>
            <person name="Wang G."/>
        </authorList>
    </citation>
    <scope>NUCLEOTIDE SEQUENCE [LARGE SCALE GENOMIC DNA]</scope>
    <source>
        <strain evidence="12 13">CF5-4</strain>
    </source>
</reference>
<dbReference type="OrthoDB" id="144293at2"/>
<comment type="caution">
    <text evidence="12">The sequence shown here is derived from an EMBL/GenBank/DDBJ whole genome shotgun (WGS) entry which is preliminary data.</text>
</comment>
<evidence type="ECO:0000256" key="2">
    <source>
        <dbReference type="ARBA" id="ARBA00012438"/>
    </source>
</evidence>
<evidence type="ECO:0000256" key="1">
    <source>
        <dbReference type="ARBA" id="ARBA00000085"/>
    </source>
</evidence>
<evidence type="ECO:0000313" key="13">
    <source>
        <dbReference type="Proteomes" id="UP000019753"/>
    </source>
</evidence>
<keyword evidence="5" id="KW-0547">Nucleotide-binding</keyword>
<evidence type="ECO:0000256" key="9">
    <source>
        <dbReference type="SAM" id="Coils"/>
    </source>
</evidence>
<evidence type="ECO:0000256" key="4">
    <source>
        <dbReference type="ARBA" id="ARBA00022679"/>
    </source>
</evidence>
<feature type="non-terminal residue" evidence="12">
    <location>
        <position position="347"/>
    </location>
</feature>
<proteinExistence type="predicted"/>
<evidence type="ECO:0000256" key="7">
    <source>
        <dbReference type="ARBA" id="ARBA00022840"/>
    </source>
</evidence>
<comment type="catalytic activity">
    <reaction evidence="1">
        <text>ATP + protein L-histidine = ADP + protein N-phospho-L-histidine.</text>
        <dbReference type="EC" id="2.7.13.3"/>
    </reaction>
</comment>
<evidence type="ECO:0000256" key="8">
    <source>
        <dbReference type="ARBA" id="ARBA00023012"/>
    </source>
</evidence>
<feature type="transmembrane region" description="Helical" evidence="10">
    <location>
        <begin position="126"/>
        <end position="144"/>
    </location>
</feature>
<dbReference type="Pfam" id="PF07730">
    <property type="entry name" value="HisKA_3"/>
    <property type="match status" value="1"/>
</dbReference>
<dbReference type="PANTHER" id="PTHR24421:SF10">
    <property type="entry name" value="NITRATE_NITRITE SENSOR PROTEIN NARQ"/>
    <property type="match status" value="1"/>
</dbReference>
<keyword evidence="13" id="KW-1185">Reference proteome</keyword>